<dbReference type="EMBL" id="AP025292">
    <property type="protein sequence ID" value="BDC99073.1"/>
    <property type="molecule type" value="Genomic_DNA"/>
</dbReference>
<proteinExistence type="predicted"/>
<gene>
    <name evidence="2" type="ORF">PEPS_13540</name>
</gene>
<keyword evidence="1" id="KW-1133">Transmembrane helix</keyword>
<evidence type="ECO:0000313" key="2">
    <source>
        <dbReference type="EMBL" id="BDC99073.1"/>
    </source>
</evidence>
<reference evidence="2 3" key="1">
    <citation type="submission" date="2021-12" db="EMBL/GenBank/DDBJ databases">
        <title>Genome sequencing of bacteria with rrn-lacking chromosome and rrn-plasmid.</title>
        <authorList>
            <person name="Anda M."/>
            <person name="Iwasaki W."/>
        </authorList>
    </citation>
    <scope>NUCLEOTIDE SEQUENCE [LARGE SCALE GENOMIC DNA]</scope>
    <source>
        <strain evidence="2 3">NBRC 101262</strain>
    </source>
</reference>
<keyword evidence="1" id="KW-0472">Membrane</keyword>
<keyword evidence="3" id="KW-1185">Reference proteome</keyword>
<accession>A0ABM7VDQ9</accession>
<protein>
    <submittedName>
        <fullName evidence="2">Uncharacterized protein</fullName>
    </submittedName>
</protein>
<dbReference type="Proteomes" id="UP001354989">
    <property type="component" value="Chromosome"/>
</dbReference>
<evidence type="ECO:0000313" key="3">
    <source>
        <dbReference type="Proteomes" id="UP001354989"/>
    </source>
</evidence>
<feature type="transmembrane region" description="Helical" evidence="1">
    <location>
        <begin position="38"/>
        <end position="60"/>
    </location>
</feature>
<organism evidence="2 3">
    <name type="scientific">Persicobacter psychrovividus</name>
    <dbReference type="NCBI Taxonomy" id="387638"/>
    <lineage>
        <taxon>Bacteria</taxon>
        <taxon>Pseudomonadati</taxon>
        <taxon>Bacteroidota</taxon>
        <taxon>Cytophagia</taxon>
        <taxon>Cytophagales</taxon>
        <taxon>Persicobacteraceae</taxon>
        <taxon>Persicobacter</taxon>
    </lineage>
</organism>
<sequence length="196" mass="22654">MKSRSLEEIEKQIDENLLTRVDKSTTNFPLIGKLPLEIRLLIFTTIILIAIVTPLVILAIPSKLEMLTENSWCVDNLYYKRQELTPNSTGLKLSSEYDNCLETMDFRSNGIVTLPGVDSHGVWCRWEFRNDSLIISRFNIDKDSKNKIKPTGTGKIIKESIYHGKYSLEIRNNMIKMQSKDLTIIGKIHRFNFPYL</sequence>
<evidence type="ECO:0000256" key="1">
    <source>
        <dbReference type="SAM" id="Phobius"/>
    </source>
</evidence>
<keyword evidence="1" id="KW-0812">Transmembrane</keyword>
<dbReference type="RefSeq" id="WP_338398046.1">
    <property type="nucleotide sequence ID" value="NZ_AP025292.1"/>
</dbReference>
<name>A0ABM7VDQ9_9BACT</name>